<dbReference type="PROSITE" id="PS50889">
    <property type="entry name" value="S4"/>
    <property type="match status" value="1"/>
</dbReference>
<dbReference type="STRING" id="215200.SAMN05216454_12411"/>
<dbReference type="Pfam" id="PF13275">
    <property type="entry name" value="S4_2"/>
    <property type="match status" value="1"/>
</dbReference>
<dbReference type="SUPFAM" id="SSF55174">
    <property type="entry name" value="Alpha-L RNA-binding motif"/>
    <property type="match status" value="1"/>
</dbReference>
<dbReference type="Proteomes" id="UP000199512">
    <property type="component" value="Unassembled WGS sequence"/>
</dbReference>
<dbReference type="CDD" id="cd00165">
    <property type="entry name" value="S4"/>
    <property type="match status" value="1"/>
</dbReference>
<sequence>MKNIIIDSEYIKLDQFLKLADIVMSGGEAKLVIMSEEVQVNGEICTQRGKKLRTGDLVEYKGQKFAVK</sequence>
<dbReference type="Gene3D" id="3.10.290.10">
    <property type="entry name" value="RNA-binding S4 domain"/>
    <property type="match status" value="1"/>
</dbReference>
<keyword evidence="1" id="KW-0694">RNA-binding</keyword>
<dbReference type="InterPro" id="IPR036986">
    <property type="entry name" value="S4_RNA-bd_sf"/>
</dbReference>
<dbReference type="AlphaFoldDB" id="A0A1H8K8T2"/>
<dbReference type="OrthoDB" id="9811532at2"/>
<proteinExistence type="predicted"/>
<accession>A0A1H8K8T2</accession>
<organism evidence="2 3">
    <name type="scientific">Peptostreptococcus russellii</name>
    <dbReference type="NCBI Taxonomy" id="215200"/>
    <lineage>
        <taxon>Bacteria</taxon>
        <taxon>Bacillati</taxon>
        <taxon>Bacillota</taxon>
        <taxon>Clostridia</taxon>
        <taxon>Peptostreptococcales</taxon>
        <taxon>Peptostreptococcaceae</taxon>
        <taxon>Peptostreptococcus</taxon>
    </lineage>
</organism>
<gene>
    <name evidence="2" type="ORF">SAMN05216454_12411</name>
</gene>
<dbReference type="EMBL" id="FODF01000024">
    <property type="protein sequence ID" value="SEN88886.1"/>
    <property type="molecule type" value="Genomic_DNA"/>
</dbReference>
<protein>
    <submittedName>
        <fullName evidence="2">Ribosome-associated protein</fullName>
    </submittedName>
</protein>
<dbReference type="RefSeq" id="WP_091976092.1">
    <property type="nucleotide sequence ID" value="NZ_FODF01000024.1"/>
</dbReference>
<keyword evidence="3" id="KW-1185">Reference proteome</keyword>
<reference evidence="2 3" key="1">
    <citation type="submission" date="2016-10" db="EMBL/GenBank/DDBJ databases">
        <authorList>
            <person name="de Groot N.N."/>
        </authorList>
    </citation>
    <scope>NUCLEOTIDE SEQUENCE [LARGE SCALE GENOMIC DNA]</scope>
    <source>
        <strain evidence="2 3">Calf135</strain>
    </source>
</reference>
<evidence type="ECO:0000313" key="3">
    <source>
        <dbReference type="Proteomes" id="UP000199512"/>
    </source>
</evidence>
<evidence type="ECO:0000313" key="2">
    <source>
        <dbReference type="EMBL" id="SEN88886.1"/>
    </source>
</evidence>
<dbReference type="GO" id="GO:0003723">
    <property type="term" value="F:RNA binding"/>
    <property type="evidence" value="ECO:0007669"/>
    <property type="project" value="UniProtKB-KW"/>
</dbReference>
<name>A0A1H8K8T2_9FIRM</name>
<evidence type="ECO:0000256" key="1">
    <source>
        <dbReference type="PROSITE-ProRule" id="PRU00182"/>
    </source>
</evidence>